<evidence type="ECO:0000256" key="10">
    <source>
        <dbReference type="SAM" id="SignalP"/>
    </source>
</evidence>
<keyword evidence="2" id="KW-1003">Cell membrane</keyword>
<evidence type="ECO:0000313" key="12">
    <source>
        <dbReference type="EMBL" id="KAH7962937.1"/>
    </source>
</evidence>
<evidence type="ECO:0000256" key="5">
    <source>
        <dbReference type="ARBA" id="ARBA00022729"/>
    </source>
</evidence>
<reference evidence="12" key="2">
    <citation type="submission" date="2021-09" db="EMBL/GenBank/DDBJ databases">
        <authorList>
            <person name="Jia N."/>
            <person name="Wang J."/>
            <person name="Shi W."/>
            <person name="Du L."/>
            <person name="Sun Y."/>
            <person name="Zhan W."/>
            <person name="Jiang J."/>
            <person name="Wang Q."/>
            <person name="Zhang B."/>
            <person name="Ji P."/>
            <person name="Sakyi L.B."/>
            <person name="Cui X."/>
            <person name="Yuan T."/>
            <person name="Jiang B."/>
            <person name="Yang W."/>
            <person name="Lam T.T.-Y."/>
            <person name="Chang Q."/>
            <person name="Ding S."/>
            <person name="Wang X."/>
            <person name="Zhu J."/>
            <person name="Ruan X."/>
            <person name="Zhao L."/>
            <person name="Wei J."/>
            <person name="Que T."/>
            <person name="Du C."/>
            <person name="Cheng J."/>
            <person name="Dai P."/>
            <person name="Han X."/>
            <person name="Huang E."/>
            <person name="Gao Y."/>
            <person name="Liu J."/>
            <person name="Shao H."/>
            <person name="Ye R."/>
            <person name="Li L."/>
            <person name="Wei W."/>
            <person name="Wang X."/>
            <person name="Wang C."/>
            <person name="Huo Q."/>
            <person name="Li W."/>
            <person name="Guo W."/>
            <person name="Chen H."/>
            <person name="Chen S."/>
            <person name="Zhou L."/>
            <person name="Zhou L."/>
            <person name="Ni X."/>
            <person name="Tian J."/>
            <person name="Zhou Y."/>
            <person name="Sheng Y."/>
            <person name="Liu T."/>
            <person name="Pan Y."/>
            <person name="Xia L."/>
            <person name="Li J."/>
            <person name="Zhao F."/>
            <person name="Cao W."/>
        </authorList>
    </citation>
    <scope>NUCLEOTIDE SEQUENCE</scope>
    <source>
        <strain evidence="12">Rsan-2018</strain>
        <tissue evidence="12">Larvae</tissue>
    </source>
</reference>
<dbReference type="SMART" id="SM00369">
    <property type="entry name" value="LRR_TYP"/>
    <property type="match status" value="9"/>
</dbReference>
<feature type="domain" description="LRRCT" evidence="11">
    <location>
        <begin position="387"/>
        <end position="438"/>
    </location>
</feature>
<evidence type="ECO:0000259" key="11">
    <source>
        <dbReference type="SMART" id="SM00082"/>
    </source>
</evidence>
<protein>
    <recommendedName>
        <fullName evidence="11">LRRCT domain-containing protein</fullName>
    </recommendedName>
</protein>
<keyword evidence="6" id="KW-0677">Repeat</keyword>
<dbReference type="VEuPathDB" id="VectorBase:RSAN_043083"/>
<dbReference type="FunFam" id="3.80.10.10:FF:000611">
    <property type="entry name" value="Capricious, isoform E"/>
    <property type="match status" value="1"/>
</dbReference>
<evidence type="ECO:0000256" key="3">
    <source>
        <dbReference type="ARBA" id="ARBA00022614"/>
    </source>
</evidence>
<name>A0A9D4T1I7_RHISA</name>
<evidence type="ECO:0000256" key="6">
    <source>
        <dbReference type="ARBA" id="ARBA00022737"/>
    </source>
</evidence>
<dbReference type="PANTHER" id="PTHR24369">
    <property type="entry name" value="ANTIGEN BSP, PUTATIVE-RELATED"/>
    <property type="match status" value="1"/>
</dbReference>
<feature type="chain" id="PRO_5038505795" description="LRRCT domain-containing protein" evidence="10">
    <location>
        <begin position="36"/>
        <end position="578"/>
    </location>
</feature>
<dbReference type="InterPro" id="IPR000483">
    <property type="entry name" value="Cys-rich_flank_reg_C"/>
</dbReference>
<keyword evidence="7 9" id="KW-1133">Transmembrane helix</keyword>
<dbReference type="SMART" id="SM00082">
    <property type="entry name" value="LRRCT"/>
    <property type="match status" value="1"/>
</dbReference>
<organism evidence="12 13">
    <name type="scientific">Rhipicephalus sanguineus</name>
    <name type="common">Brown dog tick</name>
    <name type="synonym">Ixodes sanguineus</name>
    <dbReference type="NCBI Taxonomy" id="34632"/>
    <lineage>
        <taxon>Eukaryota</taxon>
        <taxon>Metazoa</taxon>
        <taxon>Ecdysozoa</taxon>
        <taxon>Arthropoda</taxon>
        <taxon>Chelicerata</taxon>
        <taxon>Arachnida</taxon>
        <taxon>Acari</taxon>
        <taxon>Parasitiformes</taxon>
        <taxon>Ixodida</taxon>
        <taxon>Ixodoidea</taxon>
        <taxon>Ixodidae</taxon>
        <taxon>Rhipicephalinae</taxon>
        <taxon>Rhipicephalus</taxon>
        <taxon>Rhipicephalus</taxon>
    </lineage>
</organism>
<keyword evidence="13" id="KW-1185">Reference proteome</keyword>
<dbReference type="FunFam" id="3.80.10.10:FF:001438">
    <property type="entry name" value="Uncharacterized protein"/>
    <property type="match status" value="1"/>
</dbReference>
<evidence type="ECO:0000256" key="8">
    <source>
        <dbReference type="ARBA" id="ARBA00023136"/>
    </source>
</evidence>
<feature type="signal peptide" evidence="10">
    <location>
        <begin position="1"/>
        <end position="35"/>
    </location>
</feature>
<evidence type="ECO:0000256" key="1">
    <source>
        <dbReference type="ARBA" id="ARBA00004236"/>
    </source>
</evidence>
<keyword evidence="5 10" id="KW-0732">Signal</keyword>
<dbReference type="Pfam" id="PF13855">
    <property type="entry name" value="LRR_8"/>
    <property type="match status" value="3"/>
</dbReference>
<gene>
    <name evidence="12" type="ORF">HPB52_018813</name>
</gene>
<keyword evidence="3" id="KW-0433">Leucine-rich repeat</keyword>
<dbReference type="SUPFAM" id="SSF52058">
    <property type="entry name" value="L domain-like"/>
    <property type="match status" value="1"/>
</dbReference>
<evidence type="ECO:0000313" key="13">
    <source>
        <dbReference type="Proteomes" id="UP000821837"/>
    </source>
</evidence>
<evidence type="ECO:0000256" key="9">
    <source>
        <dbReference type="SAM" id="Phobius"/>
    </source>
</evidence>
<keyword evidence="4 9" id="KW-0812">Transmembrane</keyword>
<dbReference type="Proteomes" id="UP000821837">
    <property type="component" value="Chromosome 3"/>
</dbReference>
<dbReference type="InterPro" id="IPR001611">
    <property type="entry name" value="Leu-rich_rpt"/>
</dbReference>
<dbReference type="Gene3D" id="3.80.10.10">
    <property type="entry name" value="Ribonuclease Inhibitor"/>
    <property type="match status" value="2"/>
</dbReference>
<dbReference type="InterPro" id="IPR050541">
    <property type="entry name" value="LRR_TM_domain-containing"/>
</dbReference>
<accession>A0A9D4T1I7</accession>
<dbReference type="GO" id="GO:0005886">
    <property type="term" value="C:plasma membrane"/>
    <property type="evidence" value="ECO:0007669"/>
    <property type="project" value="UniProtKB-SubCell"/>
</dbReference>
<comment type="caution">
    <text evidence="12">The sequence shown here is derived from an EMBL/GenBank/DDBJ whole genome shotgun (WGS) entry which is preliminary data.</text>
</comment>
<evidence type="ECO:0000256" key="2">
    <source>
        <dbReference type="ARBA" id="ARBA00022475"/>
    </source>
</evidence>
<evidence type="ECO:0000256" key="4">
    <source>
        <dbReference type="ARBA" id="ARBA00022692"/>
    </source>
</evidence>
<feature type="transmembrane region" description="Helical" evidence="9">
    <location>
        <begin position="445"/>
        <end position="467"/>
    </location>
</feature>
<dbReference type="PROSITE" id="PS51450">
    <property type="entry name" value="LRR"/>
    <property type="match status" value="1"/>
</dbReference>
<proteinExistence type="predicted"/>
<comment type="subcellular location">
    <subcellularLocation>
        <location evidence="1">Cell membrane</location>
    </subcellularLocation>
</comment>
<dbReference type="InterPro" id="IPR032675">
    <property type="entry name" value="LRR_dom_sf"/>
</dbReference>
<evidence type="ECO:0000256" key="7">
    <source>
        <dbReference type="ARBA" id="ARBA00022989"/>
    </source>
</evidence>
<dbReference type="AlphaFoldDB" id="A0A9D4T1I7"/>
<dbReference type="EMBL" id="JABSTV010001249">
    <property type="protein sequence ID" value="KAH7962937.1"/>
    <property type="molecule type" value="Genomic_DNA"/>
</dbReference>
<dbReference type="InterPro" id="IPR003591">
    <property type="entry name" value="Leu-rich_rpt_typical-subtyp"/>
</dbReference>
<sequence>MGRSHLRASRWRRPAVAVAELPLLLLLSLGGVANAFCPMRCVCNDDKLTVQCAGAALDVIPITLNPEIRELHLTRNNIRNILSAFSVYQQLKFLDVSYNQLRTLGADNFPLPELKVLVLDSNSVAELEANTFRGLRTLLELQLRRNALTYVPSRAFHDMRNLERLDISHNQIARIDPDAFIGLHRLKSLILRDNKLSHVPTPAFHHIPHLLALDLGMNSIPTVVDNAFSHLVRLRELNMDRCSTAILEPGAFSSLVSLATLRLQDNAFVAFPTDALSDLHRLEELHFGRNSVRSLTEDNFRALENLKRLYIVRSEYLDSIDERTFSQCLQLEQVVLEENRRLRYLSPATFTNLRQLTRVSLRANGFESFHPDLLPWNQLSSFDLRDNPIVCNCSVIWLWDLLRSLDHTGNWTNVRCHSPTHLSRELLRSLSHYDLDCDGRTRRNILIVGLSTTAIFAIVVLALVLWYRRKVSSVLKKQLDTASLHDPHMSQFHKSRAPWLCRLRRTSRTTESLSRRPWRTSRPTMIGDNGACKQMQRPQQHVHILVCGRSPKSRLSSFFSSSSAAAATEGAATAVVTR</sequence>
<dbReference type="PANTHER" id="PTHR24369:SF210">
    <property type="entry name" value="CHAOPTIN-RELATED"/>
    <property type="match status" value="1"/>
</dbReference>
<keyword evidence="8 9" id="KW-0472">Membrane</keyword>
<reference evidence="12" key="1">
    <citation type="journal article" date="2020" name="Cell">
        <title>Large-Scale Comparative Analyses of Tick Genomes Elucidate Their Genetic Diversity and Vector Capacities.</title>
        <authorList>
            <consortium name="Tick Genome and Microbiome Consortium (TIGMIC)"/>
            <person name="Jia N."/>
            <person name="Wang J."/>
            <person name="Shi W."/>
            <person name="Du L."/>
            <person name="Sun Y."/>
            <person name="Zhan W."/>
            <person name="Jiang J.F."/>
            <person name="Wang Q."/>
            <person name="Zhang B."/>
            <person name="Ji P."/>
            <person name="Bell-Sakyi L."/>
            <person name="Cui X.M."/>
            <person name="Yuan T.T."/>
            <person name="Jiang B.G."/>
            <person name="Yang W.F."/>
            <person name="Lam T.T."/>
            <person name="Chang Q.C."/>
            <person name="Ding S.J."/>
            <person name="Wang X.J."/>
            <person name="Zhu J.G."/>
            <person name="Ruan X.D."/>
            <person name="Zhao L."/>
            <person name="Wei J.T."/>
            <person name="Ye R.Z."/>
            <person name="Que T.C."/>
            <person name="Du C.H."/>
            <person name="Zhou Y.H."/>
            <person name="Cheng J.X."/>
            <person name="Dai P.F."/>
            <person name="Guo W.B."/>
            <person name="Han X.H."/>
            <person name="Huang E.J."/>
            <person name="Li L.F."/>
            <person name="Wei W."/>
            <person name="Gao Y.C."/>
            <person name="Liu J.Z."/>
            <person name="Shao H.Z."/>
            <person name="Wang X."/>
            <person name="Wang C.C."/>
            <person name="Yang T.C."/>
            <person name="Huo Q.B."/>
            <person name="Li W."/>
            <person name="Chen H.Y."/>
            <person name="Chen S.E."/>
            <person name="Zhou L.G."/>
            <person name="Ni X.B."/>
            <person name="Tian J.H."/>
            <person name="Sheng Y."/>
            <person name="Liu T."/>
            <person name="Pan Y.S."/>
            <person name="Xia L.Y."/>
            <person name="Li J."/>
            <person name="Zhao F."/>
            <person name="Cao W.C."/>
        </authorList>
    </citation>
    <scope>NUCLEOTIDE SEQUENCE</scope>
    <source>
        <strain evidence="12">Rsan-2018</strain>
    </source>
</reference>